<dbReference type="Pfam" id="PF06445">
    <property type="entry name" value="GyrI-like"/>
    <property type="match status" value="1"/>
</dbReference>
<dbReference type="SUPFAM" id="SSF55136">
    <property type="entry name" value="Probable bacterial effector-binding domain"/>
    <property type="match status" value="1"/>
</dbReference>
<evidence type="ECO:0000313" key="4">
    <source>
        <dbReference type="Proteomes" id="UP000539075"/>
    </source>
</evidence>
<dbReference type="InterPro" id="IPR029442">
    <property type="entry name" value="GyrI-like"/>
</dbReference>
<dbReference type="SUPFAM" id="SSF46955">
    <property type="entry name" value="Putative DNA-binding domain"/>
    <property type="match status" value="1"/>
</dbReference>
<dbReference type="AlphaFoldDB" id="A0A7W8C4D2"/>
<dbReference type="InterPro" id="IPR009061">
    <property type="entry name" value="DNA-bd_dom_put_sf"/>
</dbReference>
<dbReference type="RefSeq" id="WP_183720724.1">
    <property type="nucleotide sequence ID" value="NZ_JACHGO010000006.1"/>
</dbReference>
<evidence type="ECO:0000313" key="3">
    <source>
        <dbReference type="EMBL" id="MBB5144222.1"/>
    </source>
</evidence>
<organism evidence="3 4">
    <name type="scientific">Desulfovibrio intestinalis</name>
    <dbReference type="NCBI Taxonomy" id="58621"/>
    <lineage>
        <taxon>Bacteria</taxon>
        <taxon>Pseudomonadati</taxon>
        <taxon>Thermodesulfobacteriota</taxon>
        <taxon>Desulfovibrionia</taxon>
        <taxon>Desulfovibrionales</taxon>
        <taxon>Desulfovibrionaceae</taxon>
        <taxon>Desulfovibrio</taxon>
    </lineage>
</organism>
<evidence type="ECO:0000256" key="1">
    <source>
        <dbReference type="ARBA" id="ARBA00023125"/>
    </source>
</evidence>
<dbReference type="GO" id="GO:0003677">
    <property type="term" value="F:DNA binding"/>
    <property type="evidence" value="ECO:0007669"/>
    <property type="project" value="UniProtKB-KW"/>
</dbReference>
<dbReference type="PANTHER" id="PTHR30204:SF96">
    <property type="entry name" value="CHROMOSOME-ANCHORING PROTEIN RACA"/>
    <property type="match status" value="1"/>
</dbReference>
<dbReference type="InterPro" id="IPR011256">
    <property type="entry name" value="Reg_factor_effector_dom_sf"/>
</dbReference>
<dbReference type="EMBL" id="JACHGO010000006">
    <property type="protein sequence ID" value="MBB5144222.1"/>
    <property type="molecule type" value="Genomic_DNA"/>
</dbReference>
<gene>
    <name evidence="3" type="ORF">HNQ38_002330</name>
</gene>
<dbReference type="Gene3D" id="3.20.80.10">
    <property type="entry name" value="Regulatory factor, effector binding domain"/>
    <property type="match status" value="1"/>
</dbReference>
<keyword evidence="4" id="KW-1185">Reference proteome</keyword>
<proteinExistence type="predicted"/>
<keyword evidence="1 3" id="KW-0238">DNA-binding</keyword>
<dbReference type="InterPro" id="IPR047057">
    <property type="entry name" value="MerR_fam"/>
</dbReference>
<dbReference type="Proteomes" id="UP000539075">
    <property type="component" value="Unassembled WGS sequence"/>
</dbReference>
<comment type="caution">
    <text evidence="3">The sequence shown here is derived from an EMBL/GenBank/DDBJ whole genome shotgun (WGS) entry which is preliminary data.</text>
</comment>
<dbReference type="PROSITE" id="PS50937">
    <property type="entry name" value="HTH_MERR_2"/>
    <property type="match status" value="1"/>
</dbReference>
<accession>A0A7W8C4D2</accession>
<feature type="domain" description="HTH merR-type" evidence="2">
    <location>
        <begin position="5"/>
        <end position="74"/>
    </location>
</feature>
<dbReference type="GO" id="GO:0003700">
    <property type="term" value="F:DNA-binding transcription factor activity"/>
    <property type="evidence" value="ECO:0007669"/>
    <property type="project" value="InterPro"/>
</dbReference>
<evidence type="ECO:0000259" key="2">
    <source>
        <dbReference type="PROSITE" id="PS50937"/>
    </source>
</evidence>
<name>A0A7W8C4D2_9BACT</name>
<dbReference type="Gene3D" id="1.10.1660.10">
    <property type="match status" value="1"/>
</dbReference>
<protein>
    <submittedName>
        <fullName evidence="3">DNA-binding transcriptional MerR regulator</fullName>
    </submittedName>
</protein>
<dbReference type="PANTHER" id="PTHR30204">
    <property type="entry name" value="REDOX-CYCLING DRUG-SENSING TRANSCRIPTIONAL ACTIVATOR SOXR"/>
    <property type="match status" value="1"/>
</dbReference>
<sequence>MTKRGYSISQMSEASKISKKALRFYDDLGLISSKRHGTNNYRYYTQEDLLAVPPLKYYKQMGFHLGEIRAAFEVGSNTSLTALREMFMEKIGALREEEKVLHLRLTSVSDWLGLLHEAEMVLENSLQSVSVRYIQPARLLFQDQIFNLDIKSAIINIEFTNYVEAVGNNITGPVIICFSSIEDRIKDVEQQMQILQKNIFPCPQDQTRDFGGFLAASCYHIGPHETIRDTYRKIQRWCTANNYICDKNVYERYVTDFWTTSHEDLFVTEVIAKVSRPGSVRVIPGP</sequence>
<dbReference type="SMART" id="SM00422">
    <property type="entry name" value="HTH_MERR"/>
    <property type="match status" value="1"/>
</dbReference>
<dbReference type="InterPro" id="IPR000551">
    <property type="entry name" value="MerR-type_HTH_dom"/>
</dbReference>
<reference evidence="3 4" key="1">
    <citation type="submission" date="2020-08" db="EMBL/GenBank/DDBJ databases">
        <title>Genomic Encyclopedia of Type Strains, Phase IV (KMG-IV): sequencing the most valuable type-strain genomes for metagenomic binning, comparative biology and taxonomic classification.</title>
        <authorList>
            <person name="Goeker M."/>
        </authorList>
    </citation>
    <scope>NUCLEOTIDE SEQUENCE [LARGE SCALE GENOMIC DNA]</scope>
    <source>
        <strain evidence="3 4">DSM 11275</strain>
    </source>
</reference>
<dbReference type="Pfam" id="PF13411">
    <property type="entry name" value="MerR_1"/>
    <property type="match status" value="1"/>
</dbReference>